<reference evidence="1 2" key="1">
    <citation type="submission" date="2017-05" db="EMBL/GenBank/DDBJ databases">
        <title>Complete and WGS of Bordetella genogroups.</title>
        <authorList>
            <person name="Spilker T."/>
            <person name="LiPuma J."/>
        </authorList>
    </citation>
    <scope>NUCLEOTIDE SEQUENCE [LARGE SCALE GENOMIC DNA]</scope>
    <source>
        <strain evidence="1 2">AU9919</strain>
    </source>
</reference>
<name>A0A261URP2_9BORD</name>
<accession>A0A261URP2</accession>
<proteinExistence type="predicted"/>
<comment type="caution">
    <text evidence="1">The sequence shown here is derived from an EMBL/GenBank/DDBJ whole genome shotgun (WGS) entry which is preliminary data.</text>
</comment>
<dbReference type="PROSITE" id="PS51257">
    <property type="entry name" value="PROKAR_LIPOPROTEIN"/>
    <property type="match status" value="1"/>
</dbReference>
<gene>
    <name evidence="1" type="ORF">CAL20_02650</name>
</gene>
<evidence type="ECO:0000313" key="1">
    <source>
        <dbReference type="EMBL" id="OZI64574.1"/>
    </source>
</evidence>
<protein>
    <recommendedName>
        <fullName evidence="3">Lipoprotein</fullName>
    </recommendedName>
</protein>
<dbReference type="Proteomes" id="UP000216885">
    <property type="component" value="Unassembled WGS sequence"/>
</dbReference>
<keyword evidence="2" id="KW-1185">Reference proteome</keyword>
<dbReference type="AlphaFoldDB" id="A0A261URP2"/>
<sequence>MNRRVRNVICAAALSSMLGCTTMSETGYSPRYAGVAGPGGDIGYLPRACSTDVGIRPGGFLPPGCANALNLLGMVADKRDLLQGREMGPAFVAPAAAAVERYLGGIQDDGAPDQQIAEPSVSN</sequence>
<dbReference type="EMBL" id="NEVQ01000003">
    <property type="protein sequence ID" value="OZI64574.1"/>
    <property type="molecule type" value="Genomic_DNA"/>
</dbReference>
<organism evidence="1 2">
    <name type="scientific">Bordetella genomosp. 4</name>
    <dbReference type="NCBI Taxonomy" id="463044"/>
    <lineage>
        <taxon>Bacteria</taxon>
        <taxon>Pseudomonadati</taxon>
        <taxon>Pseudomonadota</taxon>
        <taxon>Betaproteobacteria</taxon>
        <taxon>Burkholderiales</taxon>
        <taxon>Alcaligenaceae</taxon>
        <taxon>Bordetella</taxon>
    </lineage>
</organism>
<evidence type="ECO:0000313" key="2">
    <source>
        <dbReference type="Proteomes" id="UP000216885"/>
    </source>
</evidence>
<evidence type="ECO:0008006" key="3">
    <source>
        <dbReference type="Google" id="ProtNLM"/>
    </source>
</evidence>